<sequence length="94" mass="10061">MNNKFIEAAKTTAENPQMAVSSILVFLSAIVMLISVVALLLSAQRLLKISKNKEKPAVNASKAKPLNLAIVIIISIIASLGSGIFFLSNFSNIF</sequence>
<dbReference type="Proteomes" id="UP000252479">
    <property type="component" value="Unassembled WGS sequence"/>
</dbReference>
<keyword evidence="1" id="KW-0472">Membrane</keyword>
<dbReference type="RefSeq" id="WP_086957909.1">
    <property type="nucleotide sequence ID" value="NZ_FUKS01000002.1"/>
</dbReference>
<evidence type="ECO:0000313" key="4">
    <source>
        <dbReference type="Proteomes" id="UP000252479"/>
    </source>
</evidence>
<feature type="transmembrane region" description="Helical" evidence="1">
    <location>
        <begin position="23"/>
        <end position="47"/>
    </location>
</feature>
<keyword evidence="4" id="KW-1185">Reference proteome</keyword>
<dbReference type="GeneID" id="303190851"/>
<evidence type="ECO:0000256" key="1">
    <source>
        <dbReference type="SAM" id="Phobius"/>
    </source>
</evidence>
<keyword evidence="1" id="KW-1133">Transmembrane helix</keyword>
<accession>A0A368LFU6</accession>
<protein>
    <submittedName>
        <fullName evidence="2">Uncharacterized protein</fullName>
    </submittedName>
</protein>
<evidence type="ECO:0000313" key="2">
    <source>
        <dbReference type="EMBL" id="RCS68326.1"/>
    </source>
</evidence>
<dbReference type="EMBL" id="QPGL01000006">
    <property type="protein sequence ID" value="RCS68326.1"/>
    <property type="molecule type" value="Genomic_DNA"/>
</dbReference>
<gene>
    <name evidence="3" type="ORF">CIK83_17135</name>
    <name evidence="2" type="ORF">CIK83_18175</name>
</gene>
<organism evidence="2 4">
    <name type="scientific">Vibrio casei</name>
    <dbReference type="NCBI Taxonomy" id="673372"/>
    <lineage>
        <taxon>Bacteria</taxon>
        <taxon>Pseudomonadati</taxon>
        <taxon>Pseudomonadota</taxon>
        <taxon>Gammaproteobacteria</taxon>
        <taxon>Vibrionales</taxon>
        <taxon>Vibrionaceae</taxon>
        <taxon>Vibrio</taxon>
    </lineage>
</organism>
<keyword evidence="1" id="KW-0812">Transmembrane</keyword>
<dbReference type="AlphaFoldDB" id="A0A368LFU6"/>
<reference evidence="2 4" key="1">
    <citation type="journal article" date="2017" name="Elife">
        <title>Extensive horizontal gene transfer in cheese-associated bacteria.</title>
        <authorList>
            <person name="Bonham K.S."/>
            <person name="Wolfe B.E."/>
            <person name="Dutton R.J."/>
        </authorList>
    </citation>
    <scope>NUCLEOTIDE SEQUENCE [LARGE SCALE GENOMIC DNA]</scope>
    <source>
        <strain evidence="2 4">JB196</strain>
    </source>
</reference>
<dbReference type="EMBL" id="QPGL01000004">
    <property type="protein sequence ID" value="RCS68641.1"/>
    <property type="molecule type" value="Genomic_DNA"/>
</dbReference>
<name>A0A368LFU6_9VIBR</name>
<comment type="caution">
    <text evidence="2">The sequence shown here is derived from an EMBL/GenBank/DDBJ whole genome shotgun (WGS) entry which is preliminary data.</text>
</comment>
<reference evidence="2" key="2">
    <citation type="submission" date="2018-07" db="EMBL/GenBank/DDBJ databases">
        <authorList>
            <person name="Quirk P.G."/>
            <person name="Krulwich T.A."/>
        </authorList>
    </citation>
    <scope>NUCLEOTIDE SEQUENCE</scope>
    <source>
        <strain evidence="2">JB196</strain>
    </source>
</reference>
<feature type="transmembrane region" description="Helical" evidence="1">
    <location>
        <begin position="68"/>
        <end position="88"/>
    </location>
</feature>
<proteinExistence type="predicted"/>
<evidence type="ECO:0000313" key="3">
    <source>
        <dbReference type="EMBL" id="RCS68641.1"/>
    </source>
</evidence>